<evidence type="ECO:0000313" key="1">
    <source>
        <dbReference type="EMBL" id="UVI33113.1"/>
    </source>
</evidence>
<accession>A0ABY5SHQ4</accession>
<dbReference type="Proteomes" id="UP001057877">
    <property type="component" value="Chromosome"/>
</dbReference>
<proteinExistence type="predicted"/>
<evidence type="ECO:0000313" key="2">
    <source>
        <dbReference type="Proteomes" id="UP001057877"/>
    </source>
</evidence>
<dbReference type="PANTHER" id="PTHR34822:SF1">
    <property type="entry name" value="GRPB FAMILY PROTEIN"/>
    <property type="match status" value="1"/>
</dbReference>
<dbReference type="Gene3D" id="3.30.460.10">
    <property type="entry name" value="Beta Polymerase, domain 2"/>
    <property type="match status" value="1"/>
</dbReference>
<dbReference type="InterPro" id="IPR043519">
    <property type="entry name" value="NT_sf"/>
</dbReference>
<dbReference type="InterPro" id="IPR007344">
    <property type="entry name" value="GrpB/CoaE"/>
</dbReference>
<dbReference type="RefSeq" id="WP_258389166.1">
    <property type="nucleotide sequence ID" value="NZ_CP091430.1"/>
</dbReference>
<protein>
    <submittedName>
        <fullName evidence="1">GrpB family protein</fullName>
    </submittedName>
</protein>
<dbReference type="Pfam" id="PF04229">
    <property type="entry name" value="GrpB"/>
    <property type="match status" value="1"/>
</dbReference>
<keyword evidence="2" id="KW-1185">Reference proteome</keyword>
<organism evidence="1 2">
    <name type="scientific">Paenibacillus spongiae</name>
    <dbReference type="NCBI Taxonomy" id="2909671"/>
    <lineage>
        <taxon>Bacteria</taxon>
        <taxon>Bacillati</taxon>
        <taxon>Bacillota</taxon>
        <taxon>Bacilli</taxon>
        <taxon>Bacillales</taxon>
        <taxon>Paenibacillaceae</taxon>
        <taxon>Paenibacillus</taxon>
    </lineage>
</organism>
<name>A0ABY5SHQ4_9BACL</name>
<dbReference type="SUPFAM" id="SSF81301">
    <property type="entry name" value="Nucleotidyltransferase"/>
    <property type="match status" value="1"/>
</dbReference>
<gene>
    <name evidence="1" type="ORF">L1F29_15275</name>
</gene>
<dbReference type="PANTHER" id="PTHR34822">
    <property type="entry name" value="GRPB DOMAIN PROTEIN (AFU_ORTHOLOGUE AFUA_1G01530)"/>
    <property type="match status" value="1"/>
</dbReference>
<sequence>MSEPIVIMPYRSEWRDEFFVMGGRILAALEGAAIRIDHIGSTSVVGLDAKPVIDIQVSVQSFDSFEAIKNSLSHAGFIYRADNPDLTKRYFREGAGMGRTHIHVREHGSFSEQVSLLFRDYLREHDDEAKEYARMKVELSEIYKENRERYVEGKDPYIWDILRRASRWSQLVGWKPSKPDLY</sequence>
<dbReference type="EMBL" id="CP091430">
    <property type="protein sequence ID" value="UVI33113.1"/>
    <property type="molecule type" value="Genomic_DNA"/>
</dbReference>
<reference evidence="1" key="1">
    <citation type="submission" date="2022-01" db="EMBL/GenBank/DDBJ databases">
        <title>Paenibacillus spongiae sp. nov., isolated from marine sponge.</title>
        <authorList>
            <person name="Li Z."/>
            <person name="Zhang M."/>
        </authorList>
    </citation>
    <scope>NUCLEOTIDE SEQUENCE</scope>
    <source>
        <strain evidence="1">PHS-Z3</strain>
    </source>
</reference>